<dbReference type="InterPro" id="IPR046357">
    <property type="entry name" value="PPIase_dom_sf"/>
</dbReference>
<dbReference type="Proteomes" id="UP000746751">
    <property type="component" value="Unassembled WGS sequence"/>
</dbReference>
<dbReference type="Gene3D" id="1.10.4030.10">
    <property type="entry name" value="Porin chaperone SurA, peptide-binding domain"/>
    <property type="match status" value="1"/>
</dbReference>
<dbReference type="EC" id="5.2.1.8" evidence="5"/>
<sequence length="403" mass="44038">MPLNKNPRVKRDAAPEGQPTKSQAKKSKKETLSKGVKILIVAIGCAAMLLSVTAMACSGVLSQITGDNSEDYELTGGVAATVSGVNITEDTITKQIMAVRNAYGYGSEGSWAQYLVDAGQTPESYREQTINSYAEQYLQQQAISENDITVTDEDIEEAWQNAAASYGGEDAFIEQLSSYGYTEESYKQSLSNSLALDKLKEKVCPVDDPSDQDIIDYLNENLDTYNDARRSSNLLVSVASDATDEEKAEAKAKAQEALDKINSGELSFEDAVEQYSDDSGSKEDGGDVGWDKLTSFVTEYQDALSALSVDQVSGIVESTYGYHIIKCAGYFHVDSEVTSIDEVPEEIRTYISNIVKTQAESSAWTEWWDNYKEQADIQINPMPENVPYNVSLDGVEPSNGSAQ</sequence>
<dbReference type="InterPro" id="IPR050245">
    <property type="entry name" value="PrsA_foldase"/>
</dbReference>
<keyword evidence="3" id="KW-1133">Transmembrane helix</keyword>
<dbReference type="GO" id="GO:0003755">
    <property type="term" value="F:peptidyl-prolyl cis-trans isomerase activity"/>
    <property type="evidence" value="ECO:0007669"/>
    <property type="project" value="UniProtKB-KW"/>
</dbReference>
<comment type="caution">
    <text evidence="5">The sequence shown here is derived from an EMBL/GenBank/DDBJ whole genome shotgun (WGS) entry which is preliminary data.</text>
</comment>
<dbReference type="PROSITE" id="PS50198">
    <property type="entry name" value="PPIC_PPIASE_2"/>
    <property type="match status" value="1"/>
</dbReference>
<dbReference type="EMBL" id="DYVF01000069">
    <property type="protein sequence ID" value="HJG31990.1"/>
    <property type="molecule type" value="Genomic_DNA"/>
</dbReference>
<dbReference type="PANTHER" id="PTHR47245">
    <property type="entry name" value="PEPTIDYLPROLYL ISOMERASE"/>
    <property type="match status" value="1"/>
</dbReference>
<feature type="transmembrane region" description="Helical" evidence="3">
    <location>
        <begin position="38"/>
        <end position="61"/>
    </location>
</feature>
<feature type="region of interest" description="Disordered" evidence="2">
    <location>
        <begin position="1"/>
        <end position="29"/>
    </location>
</feature>
<evidence type="ECO:0000256" key="1">
    <source>
        <dbReference type="PROSITE-ProRule" id="PRU00278"/>
    </source>
</evidence>
<evidence type="ECO:0000256" key="2">
    <source>
        <dbReference type="SAM" id="MobiDB-lite"/>
    </source>
</evidence>
<evidence type="ECO:0000313" key="6">
    <source>
        <dbReference type="Proteomes" id="UP000746751"/>
    </source>
</evidence>
<feature type="domain" description="PpiC" evidence="4">
    <location>
        <begin position="226"/>
        <end position="329"/>
    </location>
</feature>
<accession>A0A921LSE0</accession>
<keyword evidence="1" id="KW-0697">Rotamase</keyword>
<dbReference type="InterPro" id="IPR027304">
    <property type="entry name" value="Trigger_fact/SurA_dom_sf"/>
</dbReference>
<dbReference type="Gene3D" id="3.10.50.40">
    <property type="match status" value="1"/>
</dbReference>
<dbReference type="SUPFAM" id="SSF54534">
    <property type="entry name" value="FKBP-like"/>
    <property type="match status" value="1"/>
</dbReference>
<reference evidence="5" key="1">
    <citation type="journal article" date="2021" name="PeerJ">
        <title>Extensive microbial diversity within the chicken gut microbiome revealed by metagenomics and culture.</title>
        <authorList>
            <person name="Gilroy R."/>
            <person name="Ravi A."/>
            <person name="Getino M."/>
            <person name="Pursley I."/>
            <person name="Horton D.L."/>
            <person name="Alikhan N.F."/>
            <person name="Baker D."/>
            <person name="Gharbi K."/>
            <person name="Hall N."/>
            <person name="Watson M."/>
            <person name="Adriaenssens E.M."/>
            <person name="Foster-Nyarko E."/>
            <person name="Jarju S."/>
            <person name="Secka A."/>
            <person name="Antonio M."/>
            <person name="Oren A."/>
            <person name="Chaudhuri R.R."/>
            <person name="La Ragione R."/>
            <person name="Hildebrand F."/>
            <person name="Pallen M.J."/>
        </authorList>
    </citation>
    <scope>NUCLEOTIDE SEQUENCE</scope>
    <source>
        <strain evidence="5">ChiGjej2B2-7701</strain>
    </source>
</reference>
<dbReference type="SUPFAM" id="SSF109998">
    <property type="entry name" value="Triger factor/SurA peptide-binding domain-like"/>
    <property type="match status" value="1"/>
</dbReference>
<evidence type="ECO:0000313" key="5">
    <source>
        <dbReference type="EMBL" id="HJG31990.1"/>
    </source>
</evidence>
<evidence type="ECO:0000259" key="4">
    <source>
        <dbReference type="PROSITE" id="PS50198"/>
    </source>
</evidence>
<gene>
    <name evidence="5" type="ORF">K8U80_11465</name>
</gene>
<dbReference type="Pfam" id="PF13624">
    <property type="entry name" value="SurA_N_3"/>
    <property type="match status" value="1"/>
</dbReference>
<dbReference type="Pfam" id="PF00639">
    <property type="entry name" value="Rotamase"/>
    <property type="match status" value="1"/>
</dbReference>
<organism evidence="5 6">
    <name type="scientific">Collinsella ihumii</name>
    <dbReference type="NCBI Taxonomy" id="1720204"/>
    <lineage>
        <taxon>Bacteria</taxon>
        <taxon>Bacillati</taxon>
        <taxon>Actinomycetota</taxon>
        <taxon>Coriobacteriia</taxon>
        <taxon>Coriobacteriales</taxon>
        <taxon>Coriobacteriaceae</taxon>
        <taxon>Collinsella</taxon>
    </lineage>
</organism>
<name>A0A921LSE0_9ACTN</name>
<proteinExistence type="predicted"/>
<protein>
    <submittedName>
        <fullName evidence="5">Peptidylprolyl isomerase</fullName>
        <ecNumber evidence="5">5.2.1.8</ecNumber>
    </submittedName>
</protein>
<reference evidence="5" key="2">
    <citation type="submission" date="2021-09" db="EMBL/GenBank/DDBJ databases">
        <authorList>
            <person name="Gilroy R."/>
        </authorList>
    </citation>
    <scope>NUCLEOTIDE SEQUENCE</scope>
    <source>
        <strain evidence="5">ChiGjej2B2-7701</strain>
    </source>
</reference>
<keyword evidence="1 5" id="KW-0413">Isomerase</keyword>
<evidence type="ECO:0000256" key="3">
    <source>
        <dbReference type="SAM" id="Phobius"/>
    </source>
</evidence>
<dbReference type="AlphaFoldDB" id="A0A921LSE0"/>
<dbReference type="PANTHER" id="PTHR47245:SF2">
    <property type="entry name" value="PEPTIDYL-PROLYL CIS-TRANS ISOMERASE HP_0175-RELATED"/>
    <property type="match status" value="1"/>
</dbReference>
<keyword evidence="3" id="KW-0812">Transmembrane</keyword>
<keyword evidence="3" id="KW-0472">Membrane</keyword>
<dbReference type="InterPro" id="IPR000297">
    <property type="entry name" value="PPIase_PpiC"/>
</dbReference>